<dbReference type="OrthoDB" id="204377at2759"/>
<dbReference type="InterPro" id="IPR046346">
    <property type="entry name" value="Aminoacid_DH-like_N_sf"/>
</dbReference>
<dbReference type="GO" id="GO:0019632">
    <property type="term" value="P:shikimate metabolic process"/>
    <property type="evidence" value="ECO:0007669"/>
    <property type="project" value="TreeGrafter"/>
</dbReference>
<dbReference type="SUPFAM" id="SSF51735">
    <property type="entry name" value="NAD(P)-binding Rossmann-fold domains"/>
    <property type="match status" value="1"/>
</dbReference>
<dbReference type="AlphaFoldDB" id="A0A6A6Y5P7"/>
<dbReference type="Pfam" id="PF08501">
    <property type="entry name" value="Shikimate_dh_N"/>
    <property type="match status" value="1"/>
</dbReference>
<dbReference type="PANTHER" id="PTHR21089:SF26">
    <property type="entry name" value="AROM POLYPEPTIDE, PUTATIVE-RELATED"/>
    <property type="match status" value="1"/>
</dbReference>
<dbReference type="EMBL" id="MU003716">
    <property type="protein sequence ID" value="KAF2803848.1"/>
    <property type="molecule type" value="Genomic_DNA"/>
</dbReference>
<reference evidence="4" key="2">
    <citation type="submission" date="2020-04" db="EMBL/GenBank/DDBJ databases">
        <authorList>
            <consortium name="NCBI Genome Project"/>
        </authorList>
    </citation>
    <scope>NUCLEOTIDE SEQUENCE</scope>
    <source>
        <strain evidence="4">CBS 304.34</strain>
    </source>
</reference>
<protein>
    <submittedName>
        <fullName evidence="2 4">Shikimate</fullName>
    </submittedName>
</protein>
<dbReference type="InterPro" id="IPR013708">
    <property type="entry name" value="Shikimate_DH-bd_N"/>
</dbReference>
<reference evidence="4" key="3">
    <citation type="submission" date="2025-04" db="UniProtKB">
        <authorList>
            <consortium name="RefSeq"/>
        </authorList>
    </citation>
    <scope>IDENTIFICATION</scope>
    <source>
        <strain evidence="4">CBS 304.34</strain>
    </source>
</reference>
<dbReference type="SUPFAM" id="SSF53223">
    <property type="entry name" value="Aminoacid dehydrogenase-like, N-terminal domain"/>
    <property type="match status" value="1"/>
</dbReference>
<dbReference type="Proteomes" id="UP000504636">
    <property type="component" value="Unplaced"/>
</dbReference>
<evidence type="ECO:0000259" key="1">
    <source>
        <dbReference type="Pfam" id="PF08501"/>
    </source>
</evidence>
<organism evidence="2">
    <name type="scientific">Mytilinidion resinicola</name>
    <dbReference type="NCBI Taxonomy" id="574789"/>
    <lineage>
        <taxon>Eukaryota</taxon>
        <taxon>Fungi</taxon>
        <taxon>Dikarya</taxon>
        <taxon>Ascomycota</taxon>
        <taxon>Pezizomycotina</taxon>
        <taxon>Dothideomycetes</taxon>
        <taxon>Pleosporomycetidae</taxon>
        <taxon>Mytilinidiales</taxon>
        <taxon>Mytilinidiaceae</taxon>
        <taxon>Mytilinidion</taxon>
    </lineage>
</organism>
<evidence type="ECO:0000313" key="3">
    <source>
        <dbReference type="Proteomes" id="UP000504636"/>
    </source>
</evidence>
<evidence type="ECO:0000313" key="4">
    <source>
        <dbReference type="RefSeq" id="XP_033570812.1"/>
    </source>
</evidence>
<keyword evidence="3" id="KW-1185">Reference proteome</keyword>
<dbReference type="Gene3D" id="3.40.50.720">
    <property type="entry name" value="NAD(P)-binding Rossmann-like Domain"/>
    <property type="match status" value="1"/>
</dbReference>
<dbReference type="GO" id="GO:0004764">
    <property type="term" value="F:shikimate 3-dehydrogenase (NADP+) activity"/>
    <property type="evidence" value="ECO:0007669"/>
    <property type="project" value="InterPro"/>
</dbReference>
<evidence type="ECO:0000313" key="2">
    <source>
        <dbReference type="EMBL" id="KAF2803848.1"/>
    </source>
</evidence>
<gene>
    <name evidence="2 4" type="ORF">BDZ99DRAFT_467963</name>
</gene>
<name>A0A6A6Y5P7_9PEZI</name>
<dbReference type="GeneID" id="54462029"/>
<dbReference type="InterPro" id="IPR036291">
    <property type="entry name" value="NAD(P)-bd_dom_sf"/>
</dbReference>
<dbReference type="InterPro" id="IPR022893">
    <property type="entry name" value="Shikimate_DH_fam"/>
</dbReference>
<sequence length="320" mass="35082">MASIVETTPIASTDSRKYLYLAGIGVTHSFAYALHNLVAKSLDLPWEFINQECPTVETVVEIFRRPTFAGGVVTMPYKQSIMPHLDELDDLALTLGACNNVYLTPEGKLRGTNTDWRGIKGCLLGANTEGKGKPAMIIGAGGASRAAVYALSTELGCSPIYIINRDADEVAALLKDSSAYAKEDQPAPKLIHIQTVAQAKSLPSPYYIVGTVPDFEPQTAQELEARAMLTEFLDRMEGEKGVLLDMCFKPRNTRHLKLGKAAGWTTEEGTGIIGHQLEEQWRLWAGQPKEKLPLDEAWKKLTEIVETHPGINFDNSAPKL</sequence>
<dbReference type="RefSeq" id="XP_033570812.1">
    <property type="nucleotide sequence ID" value="XM_033721136.1"/>
</dbReference>
<proteinExistence type="predicted"/>
<dbReference type="PANTHER" id="PTHR21089">
    <property type="entry name" value="SHIKIMATE DEHYDROGENASE"/>
    <property type="match status" value="1"/>
</dbReference>
<reference evidence="2 4" key="1">
    <citation type="journal article" date="2020" name="Stud. Mycol.">
        <title>101 Dothideomycetes genomes: a test case for predicting lifestyles and emergence of pathogens.</title>
        <authorList>
            <person name="Haridas S."/>
            <person name="Albert R."/>
            <person name="Binder M."/>
            <person name="Bloem J."/>
            <person name="Labutti K."/>
            <person name="Salamov A."/>
            <person name="Andreopoulos B."/>
            <person name="Baker S."/>
            <person name="Barry K."/>
            <person name="Bills G."/>
            <person name="Bluhm B."/>
            <person name="Cannon C."/>
            <person name="Castanera R."/>
            <person name="Culley D."/>
            <person name="Daum C."/>
            <person name="Ezra D."/>
            <person name="Gonzalez J."/>
            <person name="Henrissat B."/>
            <person name="Kuo A."/>
            <person name="Liang C."/>
            <person name="Lipzen A."/>
            <person name="Lutzoni F."/>
            <person name="Magnuson J."/>
            <person name="Mondo S."/>
            <person name="Nolan M."/>
            <person name="Ohm R."/>
            <person name="Pangilinan J."/>
            <person name="Park H.-J."/>
            <person name="Ramirez L."/>
            <person name="Alfaro M."/>
            <person name="Sun H."/>
            <person name="Tritt A."/>
            <person name="Yoshinaga Y."/>
            <person name="Zwiers L.-H."/>
            <person name="Turgeon B."/>
            <person name="Goodwin S."/>
            <person name="Spatafora J."/>
            <person name="Crous P."/>
            <person name="Grigoriev I."/>
        </authorList>
    </citation>
    <scope>NUCLEOTIDE SEQUENCE</scope>
    <source>
        <strain evidence="2 4">CBS 304.34</strain>
    </source>
</reference>
<accession>A0A6A6Y5P7</accession>
<dbReference type="CDD" id="cd01065">
    <property type="entry name" value="NAD_bind_Shikimate_DH"/>
    <property type="match status" value="1"/>
</dbReference>
<dbReference type="GO" id="GO:0009423">
    <property type="term" value="P:chorismate biosynthetic process"/>
    <property type="evidence" value="ECO:0007669"/>
    <property type="project" value="TreeGrafter"/>
</dbReference>
<feature type="domain" description="Shikimate dehydrogenase substrate binding N-terminal" evidence="1">
    <location>
        <begin position="22"/>
        <end position="101"/>
    </location>
</feature>
<dbReference type="Gene3D" id="3.40.50.10860">
    <property type="entry name" value="Leucine Dehydrogenase, chain A, domain 1"/>
    <property type="match status" value="1"/>
</dbReference>